<dbReference type="InterPro" id="IPR000073">
    <property type="entry name" value="AB_hydrolase_1"/>
</dbReference>
<dbReference type="NCBIfam" id="TIGR03611">
    <property type="entry name" value="RutD"/>
    <property type="match status" value="1"/>
</dbReference>
<evidence type="ECO:0000313" key="4">
    <source>
        <dbReference type="Proteomes" id="UP000023785"/>
    </source>
</evidence>
<dbReference type="SUPFAM" id="SSF53474">
    <property type="entry name" value="alpha/beta-Hydrolases"/>
    <property type="match status" value="1"/>
</dbReference>
<dbReference type="EMBL" id="AYER01000013">
    <property type="protein sequence ID" value="ESK36600.1"/>
    <property type="molecule type" value="Genomic_DNA"/>
</dbReference>
<dbReference type="RefSeq" id="WP_023274116.1">
    <property type="nucleotide sequence ID" value="NZ_KI530739.1"/>
</dbReference>
<gene>
    <name evidence="3" type="ORF">P256_02512</name>
</gene>
<dbReference type="Gene3D" id="3.40.50.1820">
    <property type="entry name" value="alpha/beta hydrolase"/>
    <property type="match status" value="1"/>
</dbReference>
<dbReference type="GO" id="GO:0006212">
    <property type="term" value="P:uracil catabolic process"/>
    <property type="evidence" value="ECO:0007669"/>
    <property type="project" value="InterPro"/>
</dbReference>
<dbReference type="GO" id="GO:0016020">
    <property type="term" value="C:membrane"/>
    <property type="evidence" value="ECO:0007669"/>
    <property type="project" value="TreeGrafter"/>
</dbReference>
<dbReference type="PANTHER" id="PTHR43798">
    <property type="entry name" value="MONOACYLGLYCEROL LIPASE"/>
    <property type="match status" value="1"/>
</dbReference>
<dbReference type="OrthoDB" id="9804723at2"/>
<accession>V2TLC3</accession>
<proteinExistence type="predicted"/>
<sequence length="258" mass="29745">MKYKLYPCKNPNAETIILSSGLGGHAQFWNPQIDSLIQYFHVFVYDHIGITNDSSNLPQGYSVNNMAQELNEMLVRDKIKVDYFIGHALGAFIGVELALQTTKLKKLILINPWAKLDPHTQRCFNTRLKILDHVGVDAYIQAQALFLYPPEWISMHDHQLQQQEIKMIQHSCSKHNIKMRLNALRNYIPKDRVQLLDIPCYILSNRDDFLVPWQQGLKLSKFIQNSFFKLLETGGHASTVTQPIELNTEILNILTSEQ</sequence>
<dbReference type="GO" id="GO:0016811">
    <property type="term" value="F:hydrolase activity, acting on carbon-nitrogen (but not peptide) bonds, in linear amides"/>
    <property type="evidence" value="ECO:0007669"/>
    <property type="project" value="InterPro"/>
</dbReference>
<feature type="domain" description="AB hydrolase-1" evidence="2">
    <location>
        <begin position="16"/>
        <end position="116"/>
    </location>
</feature>
<name>V2TLC3_9GAMM</name>
<dbReference type="STRING" id="1392540.P256_02512"/>
<keyword evidence="1" id="KW-0378">Hydrolase</keyword>
<dbReference type="HOGENOM" id="CLU_020336_50_1_6"/>
<dbReference type="eggNOG" id="COG0596">
    <property type="taxonomic scope" value="Bacteria"/>
</dbReference>
<dbReference type="PANTHER" id="PTHR43798:SF33">
    <property type="entry name" value="HYDROLASE, PUTATIVE (AFU_ORTHOLOGUE AFUA_2G14860)-RELATED"/>
    <property type="match status" value="1"/>
</dbReference>
<dbReference type="InterPro" id="IPR019913">
    <property type="entry name" value="Pyrimidine_utilisation_RutD"/>
</dbReference>
<evidence type="ECO:0000256" key="1">
    <source>
        <dbReference type="ARBA" id="ARBA00022801"/>
    </source>
</evidence>
<dbReference type="Proteomes" id="UP000023785">
    <property type="component" value="Unassembled WGS sequence"/>
</dbReference>
<dbReference type="InterPro" id="IPR050266">
    <property type="entry name" value="AB_hydrolase_sf"/>
</dbReference>
<evidence type="ECO:0000313" key="3">
    <source>
        <dbReference type="EMBL" id="ESK36600.1"/>
    </source>
</evidence>
<protein>
    <submittedName>
        <fullName evidence="3">Pyrimidine utilization protein D</fullName>
    </submittedName>
</protein>
<organism evidence="3 4">
    <name type="scientific">Acinetobacter nectaris CIP 110549</name>
    <dbReference type="NCBI Taxonomy" id="1392540"/>
    <lineage>
        <taxon>Bacteria</taxon>
        <taxon>Pseudomonadati</taxon>
        <taxon>Pseudomonadota</taxon>
        <taxon>Gammaproteobacteria</taxon>
        <taxon>Moraxellales</taxon>
        <taxon>Moraxellaceae</taxon>
        <taxon>Acinetobacter</taxon>
    </lineage>
</organism>
<dbReference type="InterPro" id="IPR029058">
    <property type="entry name" value="AB_hydrolase_fold"/>
</dbReference>
<keyword evidence="4" id="KW-1185">Reference proteome</keyword>
<reference evidence="3 4" key="1">
    <citation type="submission" date="2013-10" db="EMBL/GenBank/DDBJ databases">
        <title>The Genome Sequence of Acinetobacter nectaris CIP 110549.</title>
        <authorList>
            <consortium name="The Broad Institute Genomics Platform"/>
            <consortium name="The Broad Institute Genome Sequencing Center for Infectious Disease"/>
            <person name="Cerqueira G."/>
            <person name="Feldgarden M."/>
            <person name="Courvalin P."/>
            <person name="Grillot-Courvalin C."/>
            <person name="Clermont D."/>
            <person name="Rocha E."/>
            <person name="Yoon E.-J."/>
            <person name="Nemec A."/>
            <person name="Young S.K."/>
            <person name="Zeng Q."/>
            <person name="Gargeya S."/>
            <person name="Fitzgerald M."/>
            <person name="Abouelleil A."/>
            <person name="Alvarado L."/>
            <person name="Berlin A.M."/>
            <person name="Chapman S.B."/>
            <person name="Gainer-Dewar J."/>
            <person name="Goldberg J."/>
            <person name="Gnerre S."/>
            <person name="Griggs A."/>
            <person name="Gujja S."/>
            <person name="Hansen M."/>
            <person name="Howarth C."/>
            <person name="Imamovic A."/>
            <person name="Ireland A."/>
            <person name="Larimer J."/>
            <person name="McCowan C."/>
            <person name="Murphy C."/>
            <person name="Pearson M."/>
            <person name="Poon T.W."/>
            <person name="Priest M."/>
            <person name="Roberts A."/>
            <person name="Saif S."/>
            <person name="Shea T."/>
            <person name="Sykes S."/>
            <person name="Wortman J."/>
            <person name="Nusbaum C."/>
            <person name="Birren B."/>
        </authorList>
    </citation>
    <scope>NUCLEOTIDE SEQUENCE [LARGE SCALE GENOMIC DNA]</scope>
    <source>
        <strain evidence="3 4">CIP 110549</strain>
    </source>
</reference>
<dbReference type="AlphaFoldDB" id="V2TLC3"/>
<comment type="caution">
    <text evidence="3">The sequence shown here is derived from an EMBL/GenBank/DDBJ whole genome shotgun (WGS) entry which is preliminary data.</text>
</comment>
<dbReference type="PATRIC" id="fig|1392540.3.peg.2421"/>
<dbReference type="Pfam" id="PF00561">
    <property type="entry name" value="Abhydrolase_1"/>
    <property type="match status" value="1"/>
</dbReference>
<evidence type="ECO:0000259" key="2">
    <source>
        <dbReference type="Pfam" id="PF00561"/>
    </source>
</evidence>